<feature type="transmembrane region" description="Helical" evidence="2">
    <location>
        <begin position="316"/>
        <end position="335"/>
    </location>
</feature>
<feature type="transmembrane region" description="Helical" evidence="2">
    <location>
        <begin position="12"/>
        <end position="32"/>
    </location>
</feature>
<feature type="transmembrane region" description="Helical" evidence="2">
    <location>
        <begin position="178"/>
        <end position="200"/>
    </location>
</feature>
<dbReference type="EMBL" id="JBHSGU010000002">
    <property type="protein sequence ID" value="MFC4698981.1"/>
    <property type="molecule type" value="Genomic_DNA"/>
</dbReference>
<reference evidence="4" key="1">
    <citation type="journal article" date="2019" name="Int. J. Syst. Evol. Microbiol.">
        <title>The Global Catalogue of Microorganisms (GCM) 10K type strain sequencing project: providing services to taxonomists for standard genome sequencing and annotation.</title>
        <authorList>
            <consortium name="The Broad Institute Genomics Platform"/>
            <consortium name="The Broad Institute Genome Sequencing Center for Infectious Disease"/>
            <person name="Wu L."/>
            <person name="Ma J."/>
        </authorList>
    </citation>
    <scope>NUCLEOTIDE SEQUENCE [LARGE SCALE GENOMIC DNA]</scope>
    <source>
        <strain evidence="4">KACC 12507</strain>
    </source>
</reference>
<feature type="transmembrane region" description="Helical" evidence="2">
    <location>
        <begin position="81"/>
        <end position="99"/>
    </location>
</feature>
<sequence length="428" mass="47811">MREQQVALHQVVVYALSIVPIAALALPLSIFIPPFYAQSPTLTVGMVGLIFALARLWDFFTDLGLGWLIDRYPSRYGKRKHWVVISLPILMVSSWNLYVPPEDAGIFYLSIWLFFLYIGFTLLLINHYAWAPELTTQVKQRARLYGWRDAALVFGILLSVTGPAMLEKLSGANLTEQVNSIGIFLMISLPMAVCALVLVLPDQRTNLQVPQQVFRRGWYHFRQHAAFRLPIILDFSTGIAQSITTSIFVFAASFAYGHGESATQIILVNFIAGFLAFPLWIKLTQRFGTHTVFSWALIYTIFACLVLFFIPKHETSLFILAVGLYGIGMGPPMFLTRTLMASAIDLTSERGEAPLTSFGFSLMTMSNKIAGALAVGLSYGLLSLIGFDANAETVSESVEIWLRIIFSLGPLLFYGIALYALYRKMRAN</sequence>
<dbReference type="SUPFAM" id="SSF103473">
    <property type="entry name" value="MFS general substrate transporter"/>
    <property type="match status" value="1"/>
</dbReference>
<organism evidence="3 4">
    <name type="scientific">Glaciecola siphonariae</name>
    <dbReference type="NCBI Taxonomy" id="521012"/>
    <lineage>
        <taxon>Bacteria</taxon>
        <taxon>Pseudomonadati</taxon>
        <taxon>Pseudomonadota</taxon>
        <taxon>Gammaproteobacteria</taxon>
        <taxon>Alteromonadales</taxon>
        <taxon>Alteromonadaceae</taxon>
        <taxon>Glaciecola</taxon>
    </lineage>
</organism>
<dbReference type="Gene3D" id="1.20.1250.20">
    <property type="entry name" value="MFS general substrate transporter like domains"/>
    <property type="match status" value="2"/>
</dbReference>
<feature type="transmembrane region" description="Helical" evidence="2">
    <location>
        <begin position="292"/>
        <end position="310"/>
    </location>
</feature>
<dbReference type="RefSeq" id="WP_382405681.1">
    <property type="nucleotide sequence ID" value="NZ_JBHSGU010000002.1"/>
</dbReference>
<dbReference type="PANTHER" id="PTHR11328:SF24">
    <property type="entry name" value="MAJOR FACILITATOR SUPERFAMILY (MFS) PROFILE DOMAIN-CONTAINING PROTEIN"/>
    <property type="match status" value="1"/>
</dbReference>
<name>A0ABV9LR50_9ALTE</name>
<evidence type="ECO:0000256" key="1">
    <source>
        <dbReference type="ARBA" id="ARBA00009617"/>
    </source>
</evidence>
<comment type="similarity">
    <text evidence="1">Belongs to the sodium:galactoside symporter (TC 2.A.2) family.</text>
</comment>
<dbReference type="Proteomes" id="UP001595897">
    <property type="component" value="Unassembled WGS sequence"/>
</dbReference>
<feature type="transmembrane region" description="Helical" evidence="2">
    <location>
        <begin position="105"/>
        <end position="125"/>
    </location>
</feature>
<gene>
    <name evidence="3" type="ORF">ACFO4O_02250</name>
</gene>
<keyword evidence="4" id="KW-1185">Reference proteome</keyword>
<evidence type="ECO:0000313" key="4">
    <source>
        <dbReference type="Proteomes" id="UP001595897"/>
    </source>
</evidence>
<keyword evidence="2" id="KW-0472">Membrane</keyword>
<keyword evidence="2" id="KW-0812">Transmembrane</keyword>
<dbReference type="InterPro" id="IPR036259">
    <property type="entry name" value="MFS_trans_sf"/>
</dbReference>
<feature type="transmembrane region" description="Helical" evidence="2">
    <location>
        <begin position="262"/>
        <end position="280"/>
    </location>
</feature>
<feature type="transmembrane region" description="Helical" evidence="2">
    <location>
        <begin position="44"/>
        <end position="69"/>
    </location>
</feature>
<protein>
    <submittedName>
        <fullName evidence="3">MFS transporter</fullName>
    </submittedName>
</protein>
<keyword evidence="2" id="KW-1133">Transmembrane helix</keyword>
<dbReference type="InterPro" id="IPR039672">
    <property type="entry name" value="MFS_2"/>
</dbReference>
<accession>A0ABV9LR50</accession>
<feature type="transmembrane region" description="Helical" evidence="2">
    <location>
        <begin position="369"/>
        <end position="388"/>
    </location>
</feature>
<comment type="caution">
    <text evidence="3">The sequence shown here is derived from an EMBL/GenBank/DDBJ whole genome shotgun (WGS) entry which is preliminary data.</text>
</comment>
<evidence type="ECO:0000313" key="3">
    <source>
        <dbReference type="EMBL" id="MFC4698981.1"/>
    </source>
</evidence>
<proteinExistence type="inferred from homology"/>
<evidence type="ECO:0000256" key="2">
    <source>
        <dbReference type="SAM" id="Phobius"/>
    </source>
</evidence>
<feature type="transmembrane region" description="Helical" evidence="2">
    <location>
        <begin position="231"/>
        <end position="256"/>
    </location>
</feature>
<feature type="transmembrane region" description="Helical" evidence="2">
    <location>
        <begin position="146"/>
        <end position="166"/>
    </location>
</feature>
<feature type="transmembrane region" description="Helical" evidence="2">
    <location>
        <begin position="400"/>
        <end position="422"/>
    </location>
</feature>
<dbReference type="Pfam" id="PF13347">
    <property type="entry name" value="MFS_2"/>
    <property type="match status" value="1"/>
</dbReference>
<dbReference type="PANTHER" id="PTHR11328">
    <property type="entry name" value="MAJOR FACILITATOR SUPERFAMILY DOMAIN-CONTAINING PROTEIN"/>
    <property type="match status" value="1"/>
</dbReference>